<sequence length="211" mass="23240">MNDQPFTTLFAGTARIEPIVYYAGHGGMNTSRQPLWTCTGDPKSPYLQWYAIQTIFEQAGSDVLLLLVCCAAASSAPADGQCNSVTETVAACGFETWAPQPGRHSFTNTPIAVLDDWQDRASFTATMLYCEILNRLRHEKPERRRDIKDFECRRTPVHILSTIDARAGSVEICRRSDLEHVPETSTAKGRKEEAKDGGSAIDIESTPSGRG</sequence>
<organism evidence="2 3">
    <name type="scientific">Cadophora malorum</name>
    <dbReference type="NCBI Taxonomy" id="108018"/>
    <lineage>
        <taxon>Eukaryota</taxon>
        <taxon>Fungi</taxon>
        <taxon>Dikarya</taxon>
        <taxon>Ascomycota</taxon>
        <taxon>Pezizomycotina</taxon>
        <taxon>Leotiomycetes</taxon>
        <taxon>Helotiales</taxon>
        <taxon>Ploettnerulaceae</taxon>
        <taxon>Cadophora</taxon>
    </lineage>
</organism>
<evidence type="ECO:0000256" key="1">
    <source>
        <dbReference type="SAM" id="MobiDB-lite"/>
    </source>
</evidence>
<dbReference type="Proteomes" id="UP000664132">
    <property type="component" value="Unassembled WGS sequence"/>
</dbReference>
<proteinExistence type="predicted"/>
<gene>
    <name evidence="2" type="ORF">IFR04_015906</name>
</gene>
<dbReference type="AlphaFoldDB" id="A0A8H7SWV3"/>
<name>A0A8H7SWV3_9HELO</name>
<reference evidence="2" key="1">
    <citation type="submission" date="2021-02" db="EMBL/GenBank/DDBJ databases">
        <title>Genome sequence Cadophora malorum strain M34.</title>
        <authorList>
            <person name="Stefanovic E."/>
            <person name="Vu D."/>
            <person name="Scully C."/>
            <person name="Dijksterhuis J."/>
            <person name="Roader J."/>
            <person name="Houbraken J."/>
        </authorList>
    </citation>
    <scope>NUCLEOTIDE SEQUENCE</scope>
    <source>
        <strain evidence="2">M34</strain>
    </source>
</reference>
<keyword evidence="3" id="KW-1185">Reference proteome</keyword>
<protein>
    <submittedName>
        <fullName evidence="2">Uncharacterized protein</fullName>
    </submittedName>
</protein>
<evidence type="ECO:0000313" key="3">
    <source>
        <dbReference type="Proteomes" id="UP000664132"/>
    </source>
</evidence>
<dbReference type="OrthoDB" id="4760831at2759"/>
<evidence type="ECO:0000313" key="2">
    <source>
        <dbReference type="EMBL" id="KAG4410959.1"/>
    </source>
</evidence>
<comment type="caution">
    <text evidence="2">The sequence shown here is derived from an EMBL/GenBank/DDBJ whole genome shotgun (WGS) entry which is preliminary data.</text>
</comment>
<accession>A0A8H7SWV3</accession>
<feature type="region of interest" description="Disordered" evidence="1">
    <location>
        <begin position="180"/>
        <end position="211"/>
    </location>
</feature>
<dbReference type="EMBL" id="JAFJYH010000549">
    <property type="protein sequence ID" value="KAG4410959.1"/>
    <property type="molecule type" value="Genomic_DNA"/>
</dbReference>